<name>A0A8S1F609_9PELO</name>
<dbReference type="CDD" id="cd22752">
    <property type="entry name" value="OTU_OTUD5-like"/>
    <property type="match status" value="1"/>
</dbReference>
<dbReference type="SUPFAM" id="SSF54001">
    <property type="entry name" value="Cysteine proteinases"/>
    <property type="match status" value="1"/>
</dbReference>
<keyword evidence="5" id="KW-0833">Ubl conjugation pathway</keyword>
<dbReference type="FunFam" id="3.90.70.80:FF:000018">
    <property type="entry name" value="OTU domain-containing protein 5-B"/>
    <property type="match status" value="1"/>
</dbReference>
<sequence>MTILPLKKKRERDTSQRPPGAVSNSDLRASALRRLRKSPRANEKLGPPIKRGLLSSPQNHSSKIGSPLASPRSDKSHDNHSSHLAQSSHNSDDEYEQEMPCNEVLEKEFVERFAARGLTIKEMVGDGACMFRAIAEQIYGDQEMHGQIRKLCMDYMAKNRDYFGDFITEDFDQYIRRKRCDTVHGNHLELQAISELFARPVEVYEYSTEPISILLPRGSNEQASSSSRQQNPPLRLSYHGSVHYNAIIDPQHATIGVGLGLPGLIPRGDDIAVMENAIEVSEREHIEETMLKDKIDMTDWQRTQEDLVDQISRESYLAYVRETEKNSAPPKPEAEKPENLPPTATPTVEEPSTSNEAPSAGLYEELLAAHIWEPYNEEMAMAEALLLSRQEFIENNKTGSSSGASSQ</sequence>
<feature type="compositionally biased region" description="Basic and acidic residues" evidence="8">
    <location>
        <begin position="72"/>
        <end position="81"/>
    </location>
</feature>
<protein>
    <recommendedName>
        <fullName evidence="3">ubiquitinyl hydrolase 1</fullName>
        <ecNumber evidence="3">3.4.19.12</ecNumber>
    </recommendedName>
    <alternativeName>
        <fullName evidence="7">Deubiquitinating enzyme A</fullName>
    </alternativeName>
</protein>
<evidence type="ECO:0000256" key="2">
    <source>
        <dbReference type="ARBA" id="ARBA00010407"/>
    </source>
</evidence>
<dbReference type="GO" id="GO:0004843">
    <property type="term" value="F:cysteine-type deubiquitinase activity"/>
    <property type="evidence" value="ECO:0007669"/>
    <property type="project" value="UniProtKB-EC"/>
</dbReference>
<dbReference type="GO" id="GO:0061578">
    <property type="term" value="F:K63-linked deubiquitinase activity"/>
    <property type="evidence" value="ECO:0007669"/>
    <property type="project" value="TreeGrafter"/>
</dbReference>
<dbReference type="InterPro" id="IPR050704">
    <property type="entry name" value="Peptidase_C85-like"/>
</dbReference>
<evidence type="ECO:0000256" key="7">
    <source>
        <dbReference type="ARBA" id="ARBA00033460"/>
    </source>
</evidence>
<evidence type="ECO:0000256" key="6">
    <source>
        <dbReference type="ARBA" id="ARBA00022801"/>
    </source>
</evidence>
<dbReference type="PROSITE" id="PS50802">
    <property type="entry name" value="OTU"/>
    <property type="match status" value="1"/>
</dbReference>
<feature type="compositionally biased region" description="Basic residues" evidence="8">
    <location>
        <begin position="1"/>
        <end position="10"/>
    </location>
</feature>
<dbReference type="InterPro" id="IPR038765">
    <property type="entry name" value="Papain-like_cys_pep_sf"/>
</dbReference>
<evidence type="ECO:0000256" key="3">
    <source>
        <dbReference type="ARBA" id="ARBA00012759"/>
    </source>
</evidence>
<dbReference type="PANTHER" id="PTHR12419:SF4">
    <property type="entry name" value="OTU DOMAIN-CONTAINING PROTEIN 5"/>
    <property type="match status" value="1"/>
</dbReference>
<feature type="domain" description="OTU" evidence="9">
    <location>
        <begin position="118"/>
        <end position="250"/>
    </location>
</feature>
<reference evidence="10 11" key="1">
    <citation type="submission" date="2020-04" db="EMBL/GenBank/DDBJ databases">
        <authorList>
            <person name="Laetsch R D."/>
            <person name="Stevens L."/>
            <person name="Kumar S."/>
            <person name="Blaxter L. M."/>
        </authorList>
    </citation>
    <scope>NUCLEOTIDE SEQUENCE [LARGE SCALE GENOMIC DNA]</scope>
</reference>
<dbReference type="GO" id="GO:0016579">
    <property type="term" value="P:protein deubiquitination"/>
    <property type="evidence" value="ECO:0007669"/>
    <property type="project" value="TreeGrafter"/>
</dbReference>
<keyword evidence="11" id="KW-1185">Reference proteome</keyword>
<keyword evidence="4" id="KW-0645">Protease</keyword>
<keyword evidence="6" id="KW-0378">Hydrolase</keyword>
<dbReference type="AlphaFoldDB" id="A0A8S1F609"/>
<dbReference type="EC" id="3.4.19.12" evidence="3"/>
<evidence type="ECO:0000313" key="11">
    <source>
        <dbReference type="Proteomes" id="UP000494206"/>
    </source>
</evidence>
<evidence type="ECO:0000256" key="1">
    <source>
        <dbReference type="ARBA" id="ARBA00000707"/>
    </source>
</evidence>
<evidence type="ECO:0000313" key="10">
    <source>
        <dbReference type="EMBL" id="CAB3409176.1"/>
    </source>
</evidence>
<dbReference type="Gene3D" id="3.90.70.80">
    <property type="match status" value="1"/>
</dbReference>
<evidence type="ECO:0000256" key="8">
    <source>
        <dbReference type="SAM" id="MobiDB-lite"/>
    </source>
</evidence>
<dbReference type="OrthoDB" id="409956at2759"/>
<comment type="catalytic activity">
    <reaction evidence="1">
        <text>Thiol-dependent hydrolysis of ester, thioester, amide, peptide and isopeptide bonds formed by the C-terminal Gly of ubiquitin (a 76-residue protein attached to proteins as an intracellular targeting signal).</text>
        <dbReference type="EC" id="3.4.19.12"/>
    </reaction>
</comment>
<feature type="region of interest" description="Disordered" evidence="8">
    <location>
        <begin position="1"/>
        <end position="99"/>
    </location>
</feature>
<dbReference type="GO" id="GO:0006508">
    <property type="term" value="P:proteolysis"/>
    <property type="evidence" value="ECO:0007669"/>
    <property type="project" value="UniProtKB-KW"/>
</dbReference>
<comment type="caution">
    <text evidence="10">The sequence shown here is derived from an EMBL/GenBank/DDBJ whole genome shotgun (WGS) entry which is preliminary data.</text>
</comment>
<proteinExistence type="inferred from homology"/>
<dbReference type="InterPro" id="IPR003323">
    <property type="entry name" value="OTU_dom"/>
</dbReference>
<feature type="compositionally biased region" description="Polar residues" evidence="8">
    <location>
        <begin position="55"/>
        <end position="64"/>
    </location>
</feature>
<organism evidence="10 11">
    <name type="scientific">Caenorhabditis bovis</name>
    <dbReference type="NCBI Taxonomy" id="2654633"/>
    <lineage>
        <taxon>Eukaryota</taxon>
        <taxon>Metazoa</taxon>
        <taxon>Ecdysozoa</taxon>
        <taxon>Nematoda</taxon>
        <taxon>Chromadorea</taxon>
        <taxon>Rhabditida</taxon>
        <taxon>Rhabditina</taxon>
        <taxon>Rhabditomorpha</taxon>
        <taxon>Rhabditoidea</taxon>
        <taxon>Rhabditidae</taxon>
        <taxon>Peloderinae</taxon>
        <taxon>Caenorhabditis</taxon>
    </lineage>
</organism>
<comment type="similarity">
    <text evidence="2">Belongs to the peptidase C85 family.</text>
</comment>
<gene>
    <name evidence="10" type="ORF">CBOVIS_LOCUS10862</name>
</gene>
<feature type="region of interest" description="Disordered" evidence="8">
    <location>
        <begin position="322"/>
        <end position="361"/>
    </location>
</feature>
<dbReference type="PANTHER" id="PTHR12419">
    <property type="entry name" value="OTU DOMAIN CONTAINING PROTEIN"/>
    <property type="match status" value="1"/>
</dbReference>
<evidence type="ECO:0000256" key="4">
    <source>
        <dbReference type="ARBA" id="ARBA00022670"/>
    </source>
</evidence>
<evidence type="ECO:0000259" key="9">
    <source>
        <dbReference type="PROSITE" id="PS50802"/>
    </source>
</evidence>
<evidence type="ECO:0000256" key="5">
    <source>
        <dbReference type="ARBA" id="ARBA00022786"/>
    </source>
</evidence>
<dbReference type="Pfam" id="PF02338">
    <property type="entry name" value="OTU"/>
    <property type="match status" value="1"/>
</dbReference>
<dbReference type="EMBL" id="CADEPM010000008">
    <property type="protein sequence ID" value="CAB3409176.1"/>
    <property type="molecule type" value="Genomic_DNA"/>
</dbReference>
<accession>A0A8S1F609</accession>
<dbReference type="Proteomes" id="UP000494206">
    <property type="component" value="Unassembled WGS sequence"/>
</dbReference>